<dbReference type="PANTHER" id="PTHR36966:SF1">
    <property type="entry name" value="REP-ASSOCIATED TYROSINE TRANSPOSASE"/>
    <property type="match status" value="1"/>
</dbReference>
<dbReference type="SUPFAM" id="SSF143422">
    <property type="entry name" value="Transposase IS200-like"/>
    <property type="match status" value="1"/>
</dbReference>
<gene>
    <name evidence="2" type="ORF">HHL15_13750</name>
</gene>
<evidence type="ECO:0000313" key="3">
    <source>
        <dbReference type="Proteomes" id="UP000580043"/>
    </source>
</evidence>
<accession>A0A848G7A7</accession>
<keyword evidence="3" id="KW-1185">Reference proteome</keyword>
<dbReference type="GO" id="GO:0006313">
    <property type="term" value="P:DNA transposition"/>
    <property type="evidence" value="ECO:0007669"/>
    <property type="project" value="InterPro"/>
</dbReference>
<dbReference type="SMART" id="SM01321">
    <property type="entry name" value="Y1_Tnp"/>
    <property type="match status" value="1"/>
</dbReference>
<dbReference type="PANTHER" id="PTHR36966">
    <property type="entry name" value="REP-ASSOCIATED TYROSINE TRANSPOSASE"/>
    <property type="match status" value="1"/>
</dbReference>
<organism evidence="2 3">
    <name type="scientific">Zoogloea dura</name>
    <dbReference type="NCBI Taxonomy" id="2728840"/>
    <lineage>
        <taxon>Bacteria</taxon>
        <taxon>Pseudomonadati</taxon>
        <taxon>Pseudomonadota</taxon>
        <taxon>Betaproteobacteria</taxon>
        <taxon>Rhodocyclales</taxon>
        <taxon>Zoogloeaceae</taxon>
        <taxon>Zoogloea</taxon>
    </lineage>
</organism>
<dbReference type="AlphaFoldDB" id="A0A848G7A7"/>
<reference evidence="2 3" key="1">
    <citation type="submission" date="2020-04" db="EMBL/GenBank/DDBJ databases">
        <title>Zoogloea sp. G-4-1-14 isolated from soil.</title>
        <authorList>
            <person name="Dahal R.H."/>
        </authorList>
    </citation>
    <scope>NUCLEOTIDE SEQUENCE [LARGE SCALE GENOMIC DNA]</scope>
    <source>
        <strain evidence="2 3">G-4-1-14</strain>
    </source>
</reference>
<protein>
    <submittedName>
        <fullName evidence="2">Transposase</fullName>
    </submittedName>
</protein>
<dbReference type="Gene3D" id="3.30.70.1290">
    <property type="entry name" value="Transposase IS200-like"/>
    <property type="match status" value="1"/>
</dbReference>
<comment type="caution">
    <text evidence="2">The sequence shown here is derived from an EMBL/GenBank/DDBJ whole genome shotgun (WGS) entry which is preliminary data.</text>
</comment>
<feature type="domain" description="Transposase IS200-like" evidence="1">
    <location>
        <begin position="8"/>
        <end position="134"/>
    </location>
</feature>
<dbReference type="InterPro" id="IPR052715">
    <property type="entry name" value="RAYT_transposase"/>
</dbReference>
<dbReference type="Pfam" id="PF01797">
    <property type="entry name" value="Y1_Tnp"/>
    <property type="match status" value="1"/>
</dbReference>
<sequence length="178" mass="20571">MQYRRAIVPGGSFFFTVVTDRRRPVLASDEAVDALRDAFRSVRQSRPFHVDAIVVMPDHLHCIWTLPPGDTDFSTRWRLMKTGFTKHCPETLRRAPDAARLKKGEQALWQHRYWEHQLRDEADFARHVDYVHYNPVKHGLALSPLEWAYSSFGRYVEAGVYASDWGRGAMGFEGVGHE</sequence>
<dbReference type="GO" id="GO:0004803">
    <property type="term" value="F:transposase activity"/>
    <property type="evidence" value="ECO:0007669"/>
    <property type="project" value="InterPro"/>
</dbReference>
<dbReference type="Proteomes" id="UP000580043">
    <property type="component" value="Unassembled WGS sequence"/>
</dbReference>
<evidence type="ECO:0000313" key="2">
    <source>
        <dbReference type="EMBL" id="NML26815.1"/>
    </source>
</evidence>
<dbReference type="GO" id="GO:0043565">
    <property type="term" value="F:sequence-specific DNA binding"/>
    <property type="evidence" value="ECO:0007669"/>
    <property type="project" value="TreeGrafter"/>
</dbReference>
<proteinExistence type="predicted"/>
<dbReference type="NCBIfam" id="NF047646">
    <property type="entry name" value="REP_Tyr_transpos"/>
    <property type="match status" value="1"/>
</dbReference>
<dbReference type="EMBL" id="JABBGA010000010">
    <property type="protein sequence ID" value="NML26815.1"/>
    <property type="molecule type" value="Genomic_DNA"/>
</dbReference>
<name>A0A848G7A7_9RHOO</name>
<dbReference type="RefSeq" id="WP_169146357.1">
    <property type="nucleotide sequence ID" value="NZ_JABBGA010000010.1"/>
</dbReference>
<dbReference type="InterPro" id="IPR002686">
    <property type="entry name" value="Transposase_17"/>
</dbReference>
<dbReference type="InterPro" id="IPR036515">
    <property type="entry name" value="Transposase_17_sf"/>
</dbReference>
<evidence type="ECO:0000259" key="1">
    <source>
        <dbReference type="SMART" id="SM01321"/>
    </source>
</evidence>